<accession>A0A0D2LGD2</accession>
<feature type="region of interest" description="Disordered" evidence="2">
    <location>
        <begin position="228"/>
        <end position="253"/>
    </location>
</feature>
<reference evidence="4" key="1">
    <citation type="submission" date="2014-04" db="EMBL/GenBank/DDBJ databases">
        <title>Evolutionary Origins and Diversification of the Mycorrhizal Mutualists.</title>
        <authorList>
            <consortium name="DOE Joint Genome Institute"/>
            <consortium name="Mycorrhizal Genomics Consortium"/>
            <person name="Kohler A."/>
            <person name="Kuo A."/>
            <person name="Nagy L.G."/>
            <person name="Floudas D."/>
            <person name="Copeland A."/>
            <person name="Barry K.W."/>
            <person name="Cichocki N."/>
            <person name="Veneault-Fourrey C."/>
            <person name="LaButti K."/>
            <person name="Lindquist E.A."/>
            <person name="Lipzen A."/>
            <person name="Lundell T."/>
            <person name="Morin E."/>
            <person name="Murat C."/>
            <person name="Riley R."/>
            <person name="Ohm R."/>
            <person name="Sun H."/>
            <person name="Tunlid A."/>
            <person name="Henrissat B."/>
            <person name="Grigoriev I.V."/>
            <person name="Hibbett D.S."/>
            <person name="Martin F."/>
        </authorList>
    </citation>
    <scope>NUCLEOTIDE SEQUENCE [LARGE SCALE GENOMIC DNA]</scope>
    <source>
        <strain evidence="4">FD-334 SS-4</strain>
    </source>
</reference>
<dbReference type="EMBL" id="KN817527">
    <property type="protein sequence ID" value="KJA26667.1"/>
    <property type="molecule type" value="Genomic_DNA"/>
</dbReference>
<dbReference type="Pfam" id="PF13279">
    <property type="entry name" value="4HBT_2"/>
    <property type="match status" value="1"/>
</dbReference>
<dbReference type="OrthoDB" id="265761at2759"/>
<evidence type="ECO:0008006" key="5">
    <source>
        <dbReference type="Google" id="ProtNLM"/>
    </source>
</evidence>
<feature type="compositionally biased region" description="Polar residues" evidence="2">
    <location>
        <begin position="233"/>
        <end position="245"/>
    </location>
</feature>
<comment type="similarity">
    <text evidence="1">Belongs to the lcsJ thioesterase family.</text>
</comment>
<evidence type="ECO:0000313" key="3">
    <source>
        <dbReference type="EMBL" id="KJA26667.1"/>
    </source>
</evidence>
<dbReference type="CDD" id="cd00586">
    <property type="entry name" value="4HBT"/>
    <property type="match status" value="1"/>
</dbReference>
<keyword evidence="4" id="KW-1185">Reference proteome</keyword>
<evidence type="ECO:0000313" key="4">
    <source>
        <dbReference type="Proteomes" id="UP000054270"/>
    </source>
</evidence>
<name>A0A0D2LGD2_HYPSF</name>
<dbReference type="AlphaFoldDB" id="A0A0D2LGD2"/>
<evidence type="ECO:0000256" key="2">
    <source>
        <dbReference type="SAM" id="MobiDB-lite"/>
    </source>
</evidence>
<dbReference type="PANTHER" id="PTHR12475:SF4">
    <property type="entry name" value="PROTEIN THEM6"/>
    <property type="match status" value="1"/>
</dbReference>
<dbReference type="InterPro" id="IPR029069">
    <property type="entry name" value="HotDog_dom_sf"/>
</dbReference>
<gene>
    <name evidence="3" type="ORF">HYPSUDRAFT_180812</name>
</gene>
<dbReference type="InterPro" id="IPR051490">
    <property type="entry name" value="THEM6_lcsJ_thioesterase"/>
</dbReference>
<dbReference type="PANTHER" id="PTHR12475">
    <property type="match status" value="1"/>
</dbReference>
<dbReference type="Proteomes" id="UP000054270">
    <property type="component" value="Unassembled WGS sequence"/>
</dbReference>
<evidence type="ECO:0000256" key="1">
    <source>
        <dbReference type="ARBA" id="ARBA00038476"/>
    </source>
</evidence>
<protein>
    <recommendedName>
        <fullName evidence="5">Thioesterase domain-containing protein</fullName>
    </recommendedName>
</protein>
<sequence length="387" mass="42980">MDTTKALEILLAAKKLANTSTVFTVSKIVTLAPGIGKVALCLLFLINIRSWPLVWHFRVFRFAYLLRLRHKLVMLCAMFKSPAQKLLVEDQWLAAITPIGKNPLTMTVPYRSWASIDDSDFNGHLSNSSYGKTCDSARFKAALLMFPRFFPLGGWMALAATHYHFIREIPIFASYEVRTSIVAWDQKWVYVMSRFVRKPDGKSKRTEKNPISAPSDAIHAQLVPLRTPRDETVSSTGTPFPSGTPSAGGVAPTSTQNALNAVAAGLAGPEPDGAILHTVVVSQMCFKIGRITVPPALVFALNGFTNVPGHSHKDPHPEWAKVQEQMCKPHGGSARKAKKFLEGGWREVPEGERWWEQVMGGEIESTRIRNLERVDHLRRGLEGARTL</sequence>
<dbReference type="Gene3D" id="3.10.129.10">
    <property type="entry name" value="Hotdog Thioesterase"/>
    <property type="match status" value="1"/>
</dbReference>
<proteinExistence type="inferred from homology"/>
<dbReference type="OMA" id="THGWREE"/>
<dbReference type="SUPFAM" id="SSF54637">
    <property type="entry name" value="Thioesterase/thiol ester dehydrase-isomerase"/>
    <property type="match status" value="1"/>
</dbReference>
<organism evidence="3 4">
    <name type="scientific">Hypholoma sublateritium (strain FD-334 SS-4)</name>
    <dbReference type="NCBI Taxonomy" id="945553"/>
    <lineage>
        <taxon>Eukaryota</taxon>
        <taxon>Fungi</taxon>
        <taxon>Dikarya</taxon>
        <taxon>Basidiomycota</taxon>
        <taxon>Agaricomycotina</taxon>
        <taxon>Agaricomycetes</taxon>
        <taxon>Agaricomycetidae</taxon>
        <taxon>Agaricales</taxon>
        <taxon>Agaricineae</taxon>
        <taxon>Strophariaceae</taxon>
        <taxon>Hypholoma</taxon>
    </lineage>
</organism>